<dbReference type="EMBL" id="JACLAN010000012">
    <property type="protein sequence ID" value="MBC8674243.1"/>
    <property type="molecule type" value="Genomic_DNA"/>
</dbReference>
<accession>A0A926IYQ4</accession>
<proteinExistence type="predicted"/>
<dbReference type="SUPFAM" id="SSF53474">
    <property type="entry name" value="alpha/beta-Hydrolases"/>
    <property type="match status" value="1"/>
</dbReference>
<gene>
    <name evidence="3" type="ORF">H2136_19510</name>
</gene>
<evidence type="ECO:0000313" key="3">
    <source>
        <dbReference type="EMBL" id="MBC8674243.1"/>
    </source>
</evidence>
<dbReference type="InterPro" id="IPR029058">
    <property type="entry name" value="AB_hydrolase_fold"/>
</dbReference>
<dbReference type="AlphaFoldDB" id="A0A926IYQ4"/>
<dbReference type="InterPro" id="IPR052370">
    <property type="entry name" value="Meta-cleavage_hydrolase"/>
</dbReference>
<evidence type="ECO:0000259" key="2">
    <source>
        <dbReference type="Pfam" id="PF12697"/>
    </source>
</evidence>
<protein>
    <submittedName>
        <fullName evidence="3">Alpha/beta hydrolase</fullName>
    </submittedName>
</protein>
<comment type="caution">
    <text evidence="3">The sequence shown here is derived from an EMBL/GenBank/DDBJ whole genome shotgun (WGS) entry which is preliminary data.</text>
</comment>
<dbReference type="Gene3D" id="3.40.50.1820">
    <property type="entry name" value="alpha/beta hydrolase"/>
    <property type="match status" value="2"/>
</dbReference>
<keyword evidence="3" id="KW-0378">Hydrolase</keyword>
<dbReference type="PANTHER" id="PTHR43139:SF52">
    <property type="entry name" value="SI:DKEY-122A22.2"/>
    <property type="match status" value="1"/>
</dbReference>
<dbReference type="PRINTS" id="PR00412">
    <property type="entry name" value="EPOXHYDRLASE"/>
</dbReference>
<dbReference type="PANTHER" id="PTHR43139">
    <property type="entry name" value="SI:DKEY-122A22.2"/>
    <property type="match status" value="1"/>
</dbReference>
<evidence type="ECO:0000256" key="1">
    <source>
        <dbReference type="SAM" id="MobiDB-lite"/>
    </source>
</evidence>
<dbReference type="InterPro" id="IPR000073">
    <property type="entry name" value="AB_hydrolase_1"/>
</dbReference>
<dbReference type="Pfam" id="PF12697">
    <property type="entry name" value="Abhydrolase_6"/>
    <property type="match status" value="1"/>
</dbReference>
<dbReference type="InterPro" id="IPR000639">
    <property type="entry name" value="Epox_hydrolase-like"/>
</dbReference>
<feature type="region of interest" description="Disordered" evidence="1">
    <location>
        <begin position="55"/>
        <end position="85"/>
    </location>
</feature>
<dbReference type="GO" id="GO:0016787">
    <property type="term" value="F:hydrolase activity"/>
    <property type="evidence" value="ECO:0007669"/>
    <property type="project" value="UniProtKB-KW"/>
</dbReference>
<organism evidence="3">
    <name type="scientific">Aeromonas hydrophila</name>
    <dbReference type="NCBI Taxonomy" id="644"/>
    <lineage>
        <taxon>Bacteria</taxon>
        <taxon>Pseudomonadati</taxon>
        <taxon>Pseudomonadota</taxon>
        <taxon>Gammaproteobacteria</taxon>
        <taxon>Aeromonadales</taxon>
        <taxon>Aeromonadaceae</taxon>
        <taxon>Aeromonas</taxon>
    </lineage>
</organism>
<name>A0A926IYQ4_AERHY</name>
<reference evidence="3" key="1">
    <citation type="submission" date="2020-07" db="EMBL/GenBank/DDBJ databases">
        <title>Carbapenem Resistant Aeromonas hydrophila Carrying blacphA7 Isolated from Two Solid Organ Transplant Patients.</title>
        <authorList>
            <person name="Hilt E."/>
            <person name="Fitzwater S.P."/>
            <person name="Ward K."/>
            <person name="De St Maurice A."/>
            <person name="Chandrasekaran S."/>
            <person name="Garner O.B."/>
            <person name="Yang S."/>
        </authorList>
    </citation>
    <scope>NUCLEOTIDE SEQUENCE</scope>
    <source>
        <strain evidence="3">B-1</strain>
    </source>
</reference>
<feature type="domain" description="AB hydrolase-1" evidence="2">
    <location>
        <begin position="16"/>
        <end position="243"/>
    </location>
</feature>
<sequence>MLYHKTFELGPERDWVVFVHRAGGSSSIWFKQLRAYREHFNVLLLDLRGHGQSQAAAGDQGPLQLSGGDRGYPATARSPQHPPRPLRRHLLGTILIRHLAELCPERVKSMVLGGAILRLDIRSRVLVQLGRLGQHILPYMWLYRLFAFIIMPRQHHQESRNLFVREARKLCQRVQALVSPRHRGEPLMRYFKERALPIPTLYVMGEEDHMFLAPVREQVARDPYSRLEIIDGCGHVCNVERPEHFNRQSLAFSPPSPAELAPAAALMRPWWLESARSCQVLAGNHRVLVHYYPAG</sequence>